<evidence type="ECO:0000256" key="2">
    <source>
        <dbReference type="ARBA" id="ARBA00022723"/>
    </source>
</evidence>
<keyword evidence="2" id="KW-0479">Metal-binding</keyword>
<dbReference type="GO" id="GO:0004065">
    <property type="term" value="F:arylsulfatase activity"/>
    <property type="evidence" value="ECO:0007669"/>
    <property type="project" value="UniProtKB-EC"/>
</dbReference>
<protein>
    <submittedName>
        <fullName evidence="6">Arylsulfatase</fullName>
        <ecNumber evidence="6">3.1.6.1</ecNumber>
    </submittedName>
</protein>
<dbReference type="Gene3D" id="3.30.1120.10">
    <property type="match status" value="1"/>
</dbReference>
<dbReference type="PANTHER" id="PTHR42693:SF53">
    <property type="entry name" value="ENDO-4-O-SULFATASE"/>
    <property type="match status" value="1"/>
</dbReference>
<keyword evidence="7" id="KW-1185">Reference proteome</keyword>
<dbReference type="AlphaFoldDB" id="A0A5C5VMZ7"/>
<dbReference type="Gene3D" id="3.40.720.10">
    <property type="entry name" value="Alkaline Phosphatase, subunit A"/>
    <property type="match status" value="1"/>
</dbReference>
<dbReference type="OrthoDB" id="9783154at2"/>
<dbReference type="InterPro" id="IPR024607">
    <property type="entry name" value="Sulfatase_CS"/>
</dbReference>
<dbReference type="SUPFAM" id="SSF53649">
    <property type="entry name" value="Alkaline phosphatase-like"/>
    <property type="match status" value="1"/>
</dbReference>
<evidence type="ECO:0000256" key="1">
    <source>
        <dbReference type="ARBA" id="ARBA00008779"/>
    </source>
</evidence>
<proteinExistence type="inferred from homology"/>
<evidence type="ECO:0000256" key="3">
    <source>
        <dbReference type="ARBA" id="ARBA00022801"/>
    </source>
</evidence>
<comment type="caution">
    <text evidence="6">The sequence shown here is derived from an EMBL/GenBank/DDBJ whole genome shotgun (WGS) entry which is preliminary data.</text>
</comment>
<feature type="domain" description="Sulfatase N-terminal" evidence="5">
    <location>
        <begin position="47"/>
        <end position="391"/>
    </location>
</feature>
<evidence type="ECO:0000259" key="5">
    <source>
        <dbReference type="Pfam" id="PF00884"/>
    </source>
</evidence>
<accession>A0A5C5VMZ7</accession>
<dbReference type="InterPro" id="IPR017850">
    <property type="entry name" value="Alkaline_phosphatase_core_sf"/>
</dbReference>
<dbReference type="Pfam" id="PF00884">
    <property type="entry name" value="Sulfatase"/>
    <property type="match status" value="1"/>
</dbReference>
<evidence type="ECO:0000313" key="6">
    <source>
        <dbReference type="EMBL" id="TWT39918.1"/>
    </source>
</evidence>
<keyword evidence="3 6" id="KW-0378">Hydrolase</keyword>
<dbReference type="InterPro" id="IPR050738">
    <property type="entry name" value="Sulfatase"/>
</dbReference>
<dbReference type="EMBL" id="SIHI01000059">
    <property type="protein sequence ID" value="TWT39918.1"/>
    <property type="molecule type" value="Genomic_DNA"/>
</dbReference>
<comment type="similarity">
    <text evidence="1">Belongs to the sulfatase family.</text>
</comment>
<gene>
    <name evidence="6" type="primary">atsA_70</name>
    <name evidence="6" type="ORF">KOR42_50400</name>
</gene>
<dbReference type="RefSeq" id="WP_146512333.1">
    <property type="nucleotide sequence ID" value="NZ_SIHI01000059.1"/>
</dbReference>
<keyword evidence="4" id="KW-0106">Calcium</keyword>
<dbReference type="Proteomes" id="UP000317243">
    <property type="component" value="Unassembled WGS sequence"/>
</dbReference>
<dbReference type="EC" id="3.1.6.1" evidence="6"/>
<dbReference type="InterPro" id="IPR000917">
    <property type="entry name" value="Sulfatase_N"/>
</dbReference>
<sequence length="503" mass="56257">MLARLTALIFRGTVGSHWCSSIAVAVGILILSFGGQIEASGPRENRPNIVVILSDDHGFADLSCQGIASDVRTPFIDSLAKNGARFTAAYVTAPQCSPSRAAILTGRYQQRFGLDEISKCPLPLNEVTFAERLQELGYQTGMVGKWHLSPNAVSLNWARENLPGIKVGRNGRVNIPVERALEFYPDKQGFGQYFTGEIQQYFVNYDLDKRVPSGEGRWKYVPGHRIDIQTQAAVRFIENNHQEPFFLLVGYFGPHVPLQATPDRLDRFPDAINQRRRYGLSMIAAIDDGVGQIVESLSTFDVLDNSLVFFTSDNGAPLKLTKPDDPIGQGGAIWDGSLNDPWLGEKGMLAEGGIRVPFVVQWPDRIPKEAVIDQPVSTLDIAATALSAVGVENVRELDGIDLLPILDESEESQSERPLFWRFWNQSAVRLGKWKYLRLGDSREFLFDLKSDPQESTNLISEQPEIARDLEEQLAEWTKGLEPDGMSDDRPNSQERAWYEHYFD</sequence>
<dbReference type="PROSITE" id="PS00149">
    <property type="entry name" value="SULFATASE_2"/>
    <property type="match status" value="1"/>
</dbReference>
<dbReference type="PANTHER" id="PTHR42693">
    <property type="entry name" value="ARYLSULFATASE FAMILY MEMBER"/>
    <property type="match status" value="1"/>
</dbReference>
<evidence type="ECO:0000256" key="4">
    <source>
        <dbReference type="ARBA" id="ARBA00022837"/>
    </source>
</evidence>
<name>A0A5C5VMZ7_9PLAN</name>
<evidence type="ECO:0000313" key="7">
    <source>
        <dbReference type="Proteomes" id="UP000317243"/>
    </source>
</evidence>
<reference evidence="6 7" key="1">
    <citation type="submission" date="2019-02" db="EMBL/GenBank/DDBJ databases">
        <title>Deep-cultivation of Planctomycetes and their phenomic and genomic characterization uncovers novel biology.</title>
        <authorList>
            <person name="Wiegand S."/>
            <person name="Jogler M."/>
            <person name="Boedeker C."/>
            <person name="Pinto D."/>
            <person name="Vollmers J."/>
            <person name="Rivas-Marin E."/>
            <person name="Kohn T."/>
            <person name="Peeters S.H."/>
            <person name="Heuer A."/>
            <person name="Rast P."/>
            <person name="Oberbeckmann S."/>
            <person name="Bunk B."/>
            <person name="Jeske O."/>
            <person name="Meyerdierks A."/>
            <person name="Storesund J.E."/>
            <person name="Kallscheuer N."/>
            <person name="Luecker S."/>
            <person name="Lage O.M."/>
            <person name="Pohl T."/>
            <person name="Merkel B.J."/>
            <person name="Hornburger P."/>
            <person name="Mueller R.-W."/>
            <person name="Bruemmer F."/>
            <person name="Labrenz M."/>
            <person name="Spormann A.M."/>
            <person name="Op Den Camp H."/>
            <person name="Overmann J."/>
            <person name="Amann R."/>
            <person name="Jetten M.S.M."/>
            <person name="Mascher T."/>
            <person name="Medema M.H."/>
            <person name="Devos D.P."/>
            <person name="Kaster A.-K."/>
            <person name="Ovreas L."/>
            <person name="Rohde M."/>
            <person name="Galperin M.Y."/>
            <person name="Jogler C."/>
        </authorList>
    </citation>
    <scope>NUCLEOTIDE SEQUENCE [LARGE SCALE GENOMIC DNA]</scope>
    <source>
        <strain evidence="6 7">KOR42</strain>
    </source>
</reference>
<dbReference type="GO" id="GO:0046872">
    <property type="term" value="F:metal ion binding"/>
    <property type="evidence" value="ECO:0007669"/>
    <property type="project" value="UniProtKB-KW"/>
</dbReference>
<organism evidence="6 7">
    <name type="scientific">Thalassoglobus neptunius</name>
    <dbReference type="NCBI Taxonomy" id="1938619"/>
    <lineage>
        <taxon>Bacteria</taxon>
        <taxon>Pseudomonadati</taxon>
        <taxon>Planctomycetota</taxon>
        <taxon>Planctomycetia</taxon>
        <taxon>Planctomycetales</taxon>
        <taxon>Planctomycetaceae</taxon>
        <taxon>Thalassoglobus</taxon>
    </lineage>
</organism>